<accession>A0A9E2NKH0</accession>
<dbReference type="SUPFAM" id="SSF158397">
    <property type="entry name" value="TM1646-like"/>
    <property type="match status" value="1"/>
</dbReference>
<organism evidence="1 2">
    <name type="scientific">Candidatus Cellulosilyticum pullistercoris</name>
    <dbReference type="NCBI Taxonomy" id="2838521"/>
    <lineage>
        <taxon>Bacteria</taxon>
        <taxon>Bacillati</taxon>
        <taxon>Bacillota</taxon>
        <taxon>Clostridia</taxon>
        <taxon>Lachnospirales</taxon>
        <taxon>Cellulosilyticaceae</taxon>
        <taxon>Cellulosilyticum</taxon>
    </lineage>
</organism>
<reference evidence="1" key="1">
    <citation type="journal article" date="2021" name="PeerJ">
        <title>Extensive microbial diversity within the chicken gut microbiome revealed by metagenomics and culture.</title>
        <authorList>
            <person name="Gilroy R."/>
            <person name="Ravi A."/>
            <person name="Getino M."/>
            <person name="Pursley I."/>
            <person name="Horton D.L."/>
            <person name="Alikhan N.F."/>
            <person name="Baker D."/>
            <person name="Gharbi K."/>
            <person name="Hall N."/>
            <person name="Watson M."/>
            <person name="Adriaenssens E.M."/>
            <person name="Foster-Nyarko E."/>
            <person name="Jarju S."/>
            <person name="Secka A."/>
            <person name="Antonio M."/>
            <person name="Oren A."/>
            <person name="Chaudhuri R.R."/>
            <person name="La Ragione R."/>
            <person name="Hildebrand F."/>
            <person name="Pallen M.J."/>
        </authorList>
    </citation>
    <scope>NUCLEOTIDE SEQUENCE</scope>
    <source>
        <strain evidence="1">B5-657</strain>
    </source>
</reference>
<gene>
    <name evidence="1" type="ORF">H9872_04280</name>
</gene>
<reference evidence="1" key="2">
    <citation type="submission" date="2021-04" db="EMBL/GenBank/DDBJ databases">
        <authorList>
            <person name="Gilroy R."/>
        </authorList>
    </citation>
    <scope>NUCLEOTIDE SEQUENCE</scope>
    <source>
        <strain evidence="1">B5-657</strain>
    </source>
</reference>
<protein>
    <submittedName>
        <fullName evidence="1">YaaR family protein</fullName>
    </submittedName>
</protein>
<dbReference type="EMBL" id="JAHLFQ010000090">
    <property type="protein sequence ID" value="MBU3803957.1"/>
    <property type="molecule type" value="Genomic_DNA"/>
</dbReference>
<name>A0A9E2NKH0_9FIRM</name>
<dbReference type="Pfam" id="PF03885">
    <property type="entry name" value="DUF327"/>
    <property type="match status" value="1"/>
</dbReference>
<sequence>MAGMQISDIKMPTLREIPTGDHVKAEKSFKFTLLSQIEAGELQDKLTEMIENITNQGKKIAEHMDIRDLKMYRSMISNFFNEVVANSHQFSRENFLDRRGRHRVYGIIRQVNDKLDELAKELISSEKNQVEILERIGEIQGLVLDIAT</sequence>
<comment type="caution">
    <text evidence="1">The sequence shown here is derived from an EMBL/GenBank/DDBJ whole genome shotgun (WGS) entry which is preliminary data.</text>
</comment>
<proteinExistence type="predicted"/>
<dbReference type="AlphaFoldDB" id="A0A9E2NKH0"/>
<dbReference type="Gene3D" id="1.20.120.490">
    <property type="entry name" value="Hypothetical protein TM1646-like domain"/>
    <property type="match status" value="1"/>
</dbReference>
<evidence type="ECO:0000313" key="2">
    <source>
        <dbReference type="Proteomes" id="UP000824229"/>
    </source>
</evidence>
<dbReference type="InterPro" id="IPR024042">
    <property type="entry name" value="TM1646-like_dom_sf"/>
</dbReference>
<evidence type="ECO:0000313" key="1">
    <source>
        <dbReference type="EMBL" id="MBU3803957.1"/>
    </source>
</evidence>
<dbReference type="Proteomes" id="UP000824229">
    <property type="component" value="Unassembled WGS sequence"/>
</dbReference>
<dbReference type="InterPro" id="IPR005585">
    <property type="entry name" value="DUF327"/>
</dbReference>